<evidence type="ECO:0000256" key="1">
    <source>
        <dbReference type="SAM" id="SignalP"/>
    </source>
</evidence>
<dbReference type="Pfam" id="PF00578">
    <property type="entry name" value="AhpC-TSA"/>
    <property type="match status" value="1"/>
</dbReference>
<dbReference type="InterPro" id="IPR050553">
    <property type="entry name" value="Thioredoxin_ResA/DsbE_sf"/>
</dbReference>
<dbReference type="EMBL" id="DRMS01000307">
    <property type="protein sequence ID" value="HFC92787.1"/>
    <property type="molecule type" value="Genomic_DNA"/>
</dbReference>
<feature type="domain" description="Thioredoxin" evidence="2">
    <location>
        <begin position="24"/>
        <end position="170"/>
    </location>
</feature>
<name>A0A7V2T0A1_LEUMU</name>
<gene>
    <name evidence="3" type="ORF">ENJ51_08250</name>
</gene>
<dbReference type="CDD" id="cd02966">
    <property type="entry name" value="TlpA_like_family"/>
    <property type="match status" value="1"/>
</dbReference>
<proteinExistence type="predicted"/>
<organism evidence="3">
    <name type="scientific">Leucothrix mucor</name>
    <dbReference type="NCBI Taxonomy" id="45248"/>
    <lineage>
        <taxon>Bacteria</taxon>
        <taxon>Pseudomonadati</taxon>
        <taxon>Pseudomonadota</taxon>
        <taxon>Gammaproteobacteria</taxon>
        <taxon>Thiotrichales</taxon>
        <taxon>Thiotrichaceae</taxon>
        <taxon>Leucothrix</taxon>
    </lineage>
</organism>
<comment type="caution">
    <text evidence="3">The sequence shown here is derived from an EMBL/GenBank/DDBJ whole genome shotgun (WGS) entry which is preliminary data.</text>
</comment>
<keyword evidence="1" id="KW-0732">Signal</keyword>
<dbReference type="InterPro" id="IPR013766">
    <property type="entry name" value="Thioredoxin_domain"/>
</dbReference>
<dbReference type="Gene3D" id="3.40.30.10">
    <property type="entry name" value="Glutaredoxin"/>
    <property type="match status" value="1"/>
</dbReference>
<dbReference type="SUPFAM" id="SSF52833">
    <property type="entry name" value="Thioredoxin-like"/>
    <property type="match status" value="1"/>
</dbReference>
<accession>A0A7V2T0A1</accession>
<feature type="chain" id="PRO_5031337895" evidence="1">
    <location>
        <begin position="35"/>
        <end position="181"/>
    </location>
</feature>
<protein>
    <submittedName>
        <fullName evidence="3">TlpA family protein disulfide reductase</fullName>
    </submittedName>
</protein>
<evidence type="ECO:0000259" key="2">
    <source>
        <dbReference type="PROSITE" id="PS51352"/>
    </source>
</evidence>
<dbReference type="InterPro" id="IPR036249">
    <property type="entry name" value="Thioredoxin-like_sf"/>
</dbReference>
<dbReference type="InterPro" id="IPR000866">
    <property type="entry name" value="AhpC/TSA"/>
</dbReference>
<evidence type="ECO:0000313" key="3">
    <source>
        <dbReference type="EMBL" id="HFC92787.1"/>
    </source>
</evidence>
<sequence>MKQLISNRFSSARFLTPLLVAFIAALLLSTSASAFTDLKGKKIEIEKQLGDKKWSIVEIWASDCHACRQHMPSMVKFDGKLKNARIVGITLDGQEGITDANTFVKEFGIKFKNIVSNPIEVNAWMQKTVGEGLIGTPTFILFNPEGKLVAAQPGPVSTNSLETFIKENSDKEKSVDEKHAS</sequence>
<reference evidence="3" key="1">
    <citation type="journal article" date="2020" name="mSystems">
        <title>Genome- and Community-Level Interaction Insights into Carbon Utilization and Element Cycling Functions of Hydrothermarchaeota in Hydrothermal Sediment.</title>
        <authorList>
            <person name="Zhou Z."/>
            <person name="Liu Y."/>
            <person name="Xu W."/>
            <person name="Pan J."/>
            <person name="Luo Z.H."/>
            <person name="Li M."/>
        </authorList>
    </citation>
    <scope>NUCLEOTIDE SEQUENCE [LARGE SCALE GENOMIC DNA]</scope>
    <source>
        <strain evidence="3">HyVt-493</strain>
    </source>
</reference>
<dbReference type="PROSITE" id="PS51352">
    <property type="entry name" value="THIOREDOXIN_2"/>
    <property type="match status" value="1"/>
</dbReference>
<dbReference type="PANTHER" id="PTHR42852">
    <property type="entry name" value="THIOL:DISULFIDE INTERCHANGE PROTEIN DSBE"/>
    <property type="match status" value="1"/>
</dbReference>
<dbReference type="GO" id="GO:0016209">
    <property type="term" value="F:antioxidant activity"/>
    <property type="evidence" value="ECO:0007669"/>
    <property type="project" value="InterPro"/>
</dbReference>
<dbReference type="AlphaFoldDB" id="A0A7V2T0A1"/>
<dbReference type="GO" id="GO:0016491">
    <property type="term" value="F:oxidoreductase activity"/>
    <property type="evidence" value="ECO:0007669"/>
    <property type="project" value="InterPro"/>
</dbReference>
<dbReference type="PANTHER" id="PTHR42852:SF13">
    <property type="entry name" value="PROTEIN DIPZ"/>
    <property type="match status" value="1"/>
</dbReference>
<dbReference type="Proteomes" id="UP000885750">
    <property type="component" value="Unassembled WGS sequence"/>
</dbReference>
<feature type="signal peptide" evidence="1">
    <location>
        <begin position="1"/>
        <end position="34"/>
    </location>
</feature>